<feature type="transmembrane region" description="Helical" evidence="7">
    <location>
        <begin position="9"/>
        <end position="30"/>
    </location>
</feature>
<dbReference type="CDD" id="cd06261">
    <property type="entry name" value="TM_PBP2"/>
    <property type="match status" value="1"/>
</dbReference>
<dbReference type="RefSeq" id="WP_004820896.1">
    <property type="nucleotide sequence ID" value="NZ_UGTH01000001.1"/>
</dbReference>
<evidence type="ECO:0000259" key="8">
    <source>
        <dbReference type="PROSITE" id="PS50928"/>
    </source>
</evidence>
<evidence type="ECO:0000256" key="7">
    <source>
        <dbReference type="RuleBase" id="RU363032"/>
    </source>
</evidence>
<dbReference type="GO" id="GO:0055085">
    <property type="term" value="P:transmembrane transport"/>
    <property type="evidence" value="ECO:0007669"/>
    <property type="project" value="InterPro"/>
</dbReference>
<evidence type="ECO:0000256" key="2">
    <source>
        <dbReference type="ARBA" id="ARBA00022448"/>
    </source>
</evidence>
<dbReference type="AlphaFoldDB" id="A0A379DEI7"/>
<protein>
    <submittedName>
        <fullName evidence="9">Glutathione transport system permease protein gsiC</fullName>
    </submittedName>
</protein>
<evidence type="ECO:0000256" key="5">
    <source>
        <dbReference type="ARBA" id="ARBA00022989"/>
    </source>
</evidence>
<evidence type="ECO:0000256" key="4">
    <source>
        <dbReference type="ARBA" id="ARBA00022692"/>
    </source>
</evidence>
<dbReference type="PANTHER" id="PTHR43163:SF6">
    <property type="entry name" value="DIPEPTIDE TRANSPORT SYSTEM PERMEASE PROTEIN DPPB-RELATED"/>
    <property type="match status" value="1"/>
</dbReference>
<name>A0A379DEI7_9FIRM</name>
<dbReference type="PANTHER" id="PTHR43163">
    <property type="entry name" value="DIPEPTIDE TRANSPORT SYSTEM PERMEASE PROTEIN DPPB-RELATED"/>
    <property type="match status" value="1"/>
</dbReference>
<keyword evidence="2 7" id="KW-0813">Transport</keyword>
<feature type="domain" description="ABC transmembrane type-1" evidence="8">
    <location>
        <begin position="100"/>
        <end position="301"/>
    </location>
</feature>
<dbReference type="SUPFAM" id="SSF161098">
    <property type="entry name" value="MetI-like"/>
    <property type="match status" value="1"/>
</dbReference>
<feature type="transmembrane region" description="Helical" evidence="7">
    <location>
        <begin position="278"/>
        <end position="301"/>
    </location>
</feature>
<evidence type="ECO:0000256" key="1">
    <source>
        <dbReference type="ARBA" id="ARBA00004651"/>
    </source>
</evidence>
<comment type="subcellular location">
    <subcellularLocation>
        <location evidence="1 7">Cell membrane</location>
        <topology evidence="1 7">Multi-pass membrane protein</topology>
    </subcellularLocation>
</comment>
<evidence type="ECO:0000256" key="6">
    <source>
        <dbReference type="ARBA" id="ARBA00023136"/>
    </source>
</evidence>
<feature type="transmembrane region" description="Helical" evidence="7">
    <location>
        <begin position="135"/>
        <end position="159"/>
    </location>
</feature>
<comment type="similarity">
    <text evidence="7">Belongs to the binding-protein-dependent transport system permease family.</text>
</comment>
<dbReference type="Pfam" id="PF19300">
    <property type="entry name" value="BPD_transp_1_N"/>
    <property type="match status" value="1"/>
</dbReference>
<accession>A0A379DEI7</accession>
<keyword evidence="3" id="KW-1003">Cell membrane</keyword>
<reference evidence="9 10" key="1">
    <citation type="submission" date="2018-06" db="EMBL/GenBank/DDBJ databases">
        <authorList>
            <consortium name="Pathogen Informatics"/>
            <person name="Doyle S."/>
        </authorList>
    </citation>
    <scope>NUCLEOTIDE SEQUENCE [LARGE SCALE GENOMIC DNA]</scope>
    <source>
        <strain evidence="9 10">NCTC11088</strain>
    </source>
</reference>
<dbReference type="PROSITE" id="PS50928">
    <property type="entry name" value="ABC_TM1"/>
    <property type="match status" value="1"/>
</dbReference>
<feature type="transmembrane region" description="Helical" evidence="7">
    <location>
        <begin position="179"/>
        <end position="197"/>
    </location>
</feature>
<dbReference type="InterPro" id="IPR035906">
    <property type="entry name" value="MetI-like_sf"/>
</dbReference>
<gene>
    <name evidence="9" type="primary">gsiC</name>
    <name evidence="9" type="ORF">NCTC11088_01492</name>
</gene>
<evidence type="ECO:0000256" key="3">
    <source>
        <dbReference type="ARBA" id="ARBA00022475"/>
    </source>
</evidence>
<dbReference type="InterPro" id="IPR045621">
    <property type="entry name" value="BPD_transp_1_N"/>
</dbReference>
<organism evidence="9 10">
    <name type="scientific">Peptoniphilus indolicus</name>
    <dbReference type="NCBI Taxonomy" id="33030"/>
    <lineage>
        <taxon>Bacteria</taxon>
        <taxon>Bacillati</taxon>
        <taxon>Bacillota</taxon>
        <taxon>Tissierellia</taxon>
        <taxon>Tissierellales</taxon>
        <taxon>Peptoniphilaceae</taxon>
        <taxon>Peptoniphilus</taxon>
    </lineage>
</organism>
<keyword evidence="4 7" id="KW-0812">Transmembrane</keyword>
<dbReference type="Pfam" id="PF00528">
    <property type="entry name" value="BPD_transp_1"/>
    <property type="match status" value="1"/>
</dbReference>
<dbReference type="InterPro" id="IPR000515">
    <property type="entry name" value="MetI-like"/>
</dbReference>
<evidence type="ECO:0000313" key="10">
    <source>
        <dbReference type="Proteomes" id="UP000254777"/>
    </source>
</evidence>
<feature type="transmembrane region" description="Helical" evidence="7">
    <location>
        <begin position="102"/>
        <end position="123"/>
    </location>
</feature>
<proteinExistence type="inferred from homology"/>
<evidence type="ECO:0000313" key="9">
    <source>
        <dbReference type="EMBL" id="SUB75693.1"/>
    </source>
</evidence>
<sequence>MKARLIRSFILLIPTVMIVSLLSFAVMYFAPGDAARLLLQEQLDTNNVTEKQADDYRQRLGIDKSFGNLYFDWLKGVSKGDLGKSLSFNKPVSEIFWSKYKLTLRISLLSVLFEILLAFPIALKSGMKPRGLADKFVNFWSVLTCSIPSFWIALIIVWILSVKLKWKYTIGYYGLKSLVVPALIMSFLSAGNLARILRNKCMDVMREPYIEFARSYGLKSFDILKYHVLPHVLPVSISILVLDISNFLGGAVLVETIFNIPGFSTLIQKAVQIKDFTLISGSLFIIGIMICSLNIFADFIYPKLDSRNKNDINHKVNKRNLK</sequence>
<dbReference type="GO" id="GO:0005886">
    <property type="term" value="C:plasma membrane"/>
    <property type="evidence" value="ECO:0007669"/>
    <property type="project" value="UniProtKB-SubCell"/>
</dbReference>
<keyword evidence="6 7" id="KW-0472">Membrane</keyword>
<keyword evidence="5 7" id="KW-1133">Transmembrane helix</keyword>
<dbReference type="EMBL" id="UGTH01000001">
    <property type="protein sequence ID" value="SUB75693.1"/>
    <property type="molecule type" value="Genomic_DNA"/>
</dbReference>
<dbReference type="Gene3D" id="1.10.3720.10">
    <property type="entry name" value="MetI-like"/>
    <property type="match status" value="1"/>
</dbReference>
<dbReference type="Proteomes" id="UP000254777">
    <property type="component" value="Unassembled WGS sequence"/>
</dbReference>